<proteinExistence type="predicted"/>
<dbReference type="PANTHER" id="PTHR31371">
    <property type="entry name" value="BNAC09G50660D PROTEIN"/>
    <property type="match status" value="1"/>
</dbReference>
<feature type="domain" description="DUF3475" evidence="3">
    <location>
        <begin position="34"/>
        <end position="90"/>
    </location>
</feature>
<name>A0ABD0VXV1_DENTH</name>
<keyword evidence="5" id="KW-1185">Reference proteome</keyword>
<feature type="domain" description="DUF668" evidence="2">
    <location>
        <begin position="292"/>
        <end position="387"/>
    </location>
</feature>
<evidence type="ECO:0000313" key="5">
    <source>
        <dbReference type="Proteomes" id="UP001552299"/>
    </source>
</evidence>
<comment type="caution">
    <text evidence="4">The sequence shown here is derived from an EMBL/GenBank/DDBJ whole genome shotgun (WGS) entry which is preliminary data.</text>
</comment>
<evidence type="ECO:0000313" key="4">
    <source>
        <dbReference type="EMBL" id="KAL0926992.1"/>
    </source>
</evidence>
<gene>
    <name evidence="4" type="ORF">M5K25_003252</name>
</gene>
<reference evidence="4 5" key="1">
    <citation type="journal article" date="2024" name="Plant Biotechnol. J.">
        <title>Dendrobium thyrsiflorum genome and its molecular insights into genes involved in important horticultural traits.</title>
        <authorList>
            <person name="Chen B."/>
            <person name="Wang J.Y."/>
            <person name="Zheng P.J."/>
            <person name="Li K.L."/>
            <person name="Liang Y.M."/>
            <person name="Chen X.F."/>
            <person name="Zhang C."/>
            <person name="Zhao X."/>
            <person name="He X."/>
            <person name="Zhang G.Q."/>
            <person name="Liu Z.J."/>
            <person name="Xu Q."/>
        </authorList>
    </citation>
    <scope>NUCLEOTIDE SEQUENCE [LARGE SCALE GENOMIC DNA]</scope>
    <source>
        <strain evidence="4">GZMU011</strain>
    </source>
</reference>
<evidence type="ECO:0000256" key="1">
    <source>
        <dbReference type="SAM" id="MobiDB-lite"/>
    </source>
</evidence>
<dbReference type="AlphaFoldDB" id="A0ABD0VXV1"/>
<feature type="region of interest" description="Disordered" evidence="1">
    <location>
        <begin position="464"/>
        <end position="499"/>
    </location>
</feature>
<dbReference type="InterPro" id="IPR021864">
    <property type="entry name" value="DUF3475"/>
</dbReference>
<dbReference type="Pfam" id="PF11961">
    <property type="entry name" value="DUF3475"/>
    <property type="match status" value="1"/>
</dbReference>
<evidence type="ECO:0000259" key="3">
    <source>
        <dbReference type="Pfam" id="PF11961"/>
    </source>
</evidence>
<accession>A0ABD0VXV1</accession>
<sequence>MVVPINPKAWLADSRQLAVTSSASATSKRSTIGILAFESATTMSRLVSLHHTLSDPFLRLLRSDTMRSPGIAYLTSTDQHFLFRLVFSDMLSDLDSSAAAVSRLSSRCRSRKSFSLTYTHLKSGRIPITRSYSSKEINRRVKKMEKSIALVAELLEEMEMLDNMAKKKPPPPTLEAQLKLQRKKVARIKEVSLWNKTFDEVVSLMSRAIIAIFARICIVFSPFVTGLPPVIVRGGRFSFTPFSSRCRIYPRLSGRHHASGPMERYLPKDVAIRNSCPIIGRGRETEPKITNTVGRAGLATRYANVVLTAERLLRMRCGEQEAEQGEEAAAREEIYRQLPINLQGMVKGKLMERWRERGLADGELAKGWKEAVERILRWLGPVARDTVTWQEEKTLDRRRRLDARPKILAIQTLEFSDKEKTETAIVEVLVGISCMCWYDGRTAEAAAPRGGQYNTCSGIDKTTKKNNKKNKVGRSSGVGWRPGGSPAVVKEESGGKRTQVSLLPSLPSGDPTEVWAVVEEESSGKRTQVSLLPYLSSGDPAEVREVVEESGGKRTQVFDLGSFGLRLSEIWCRWVRVSETFSSTVSLLKLEFGWSPI</sequence>
<dbReference type="InterPro" id="IPR007700">
    <property type="entry name" value="DUF668"/>
</dbReference>
<protein>
    <submittedName>
        <fullName evidence="4">Uncharacterized protein</fullName>
    </submittedName>
</protein>
<evidence type="ECO:0000259" key="2">
    <source>
        <dbReference type="Pfam" id="PF05003"/>
    </source>
</evidence>
<dbReference type="EMBL" id="JANQDX010000003">
    <property type="protein sequence ID" value="KAL0926992.1"/>
    <property type="molecule type" value="Genomic_DNA"/>
</dbReference>
<dbReference type="Pfam" id="PF05003">
    <property type="entry name" value="DUF668"/>
    <property type="match status" value="1"/>
</dbReference>
<organism evidence="4 5">
    <name type="scientific">Dendrobium thyrsiflorum</name>
    <name type="common">Pinecone-like raceme dendrobium</name>
    <name type="synonym">Orchid</name>
    <dbReference type="NCBI Taxonomy" id="117978"/>
    <lineage>
        <taxon>Eukaryota</taxon>
        <taxon>Viridiplantae</taxon>
        <taxon>Streptophyta</taxon>
        <taxon>Embryophyta</taxon>
        <taxon>Tracheophyta</taxon>
        <taxon>Spermatophyta</taxon>
        <taxon>Magnoliopsida</taxon>
        <taxon>Liliopsida</taxon>
        <taxon>Asparagales</taxon>
        <taxon>Orchidaceae</taxon>
        <taxon>Epidendroideae</taxon>
        <taxon>Malaxideae</taxon>
        <taxon>Dendrobiinae</taxon>
        <taxon>Dendrobium</taxon>
    </lineage>
</organism>
<dbReference type="Proteomes" id="UP001552299">
    <property type="component" value="Unassembled WGS sequence"/>
</dbReference>
<dbReference type="PANTHER" id="PTHR31371:SF13">
    <property type="entry name" value="OS05G0457600 PROTEIN"/>
    <property type="match status" value="1"/>
</dbReference>